<dbReference type="InterPro" id="IPR050179">
    <property type="entry name" value="Trans_hexapeptide_repeat"/>
</dbReference>
<dbReference type="EMBL" id="CP000302">
    <property type="protein sequence ID" value="ABE55926.1"/>
    <property type="molecule type" value="Genomic_DNA"/>
</dbReference>
<evidence type="ECO:0000256" key="2">
    <source>
        <dbReference type="ARBA" id="ARBA00022679"/>
    </source>
</evidence>
<dbReference type="CDD" id="cd03360">
    <property type="entry name" value="LbH_AT_putative"/>
    <property type="match status" value="1"/>
</dbReference>
<keyword evidence="3" id="KW-0677">Repeat</keyword>
<dbReference type="RefSeq" id="WP_011497077.1">
    <property type="nucleotide sequence ID" value="NC_007954.1"/>
</dbReference>
<dbReference type="PANTHER" id="PTHR43300:SF7">
    <property type="entry name" value="UDP-N-ACETYLBACILLOSAMINE N-ACETYLTRANSFERASE"/>
    <property type="match status" value="1"/>
</dbReference>
<evidence type="ECO:0000256" key="4">
    <source>
        <dbReference type="PIRSR" id="PIRSR620019-1"/>
    </source>
</evidence>
<feature type="site" description="Increases basicity of active site His" evidence="4">
    <location>
        <position position="140"/>
    </location>
</feature>
<reference evidence="7 8" key="1">
    <citation type="submission" date="2006-03" db="EMBL/GenBank/DDBJ databases">
        <title>Complete sequence of Shewanella denitrificans OS217.</title>
        <authorList>
            <consortium name="US DOE Joint Genome Institute"/>
            <person name="Copeland A."/>
            <person name="Lucas S."/>
            <person name="Lapidus A."/>
            <person name="Barry K."/>
            <person name="Detter J.C."/>
            <person name="Glavina del Rio T."/>
            <person name="Hammon N."/>
            <person name="Israni S."/>
            <person name="Dalin E."/>
            <person name="Tice H."/>
            <person name="Pitluck S."/>
            <person name="Brettin T."/>
            <person name="Bruce D."/>
            <person name="Han C."/>
            <person name="Tapia R."/>
            <person name="Gilna P."/>
            <person name="Kiss H."/>
            <person name="Schmutz J."/>
            <person name="Larimer F."/>
            <person name="Land M."/>
            <person name="Hauser L."/>
            <person name="Kyrpides N."/>
            <person name="Lykidis A."/>
            <person name="Richardson P."/>
        </authorList>
    </citation>
    <scope>NUCLEOTIDE SEQUENCE [LARGE SCALE GENOMIC DNA]</scope>
    <source>
        <strain evidence="8">OS217 / ATCC BAA-1090 / DSM 15013</strain>
    </source>
</reference>
<comment type="similarity">
    <text evidence="1">Belongs to the transferase hexapeptide repeat family.</text>
</comment>
<dbReference type="GO" id="GO:0016740">
    <property type="term" value="F:transferase activity"/>
    <property type="evidence" value="ECO:0007669"/>
    <property type="project" value="UniProtKB-KW"/>
</dbReference>
<feature type="binding site" evidence="5">
    <location>
        <position position="148"/>
    </location>
    <ligand>
        <name>acetyl-CoA</name>
        <dbReference type="ChEBI" id="CHEBI:57288"/>
    </ligand>
</feature>
<keyword evidence="2 7" id="KW-0808">Transferase</keyword>
<feature type="binding site" evidence="5">
    <location>
        <begin position="36"/>
        <end position="37"/>
    </location>
    <ligand>
        <name>substrate</name>
    </ligand>
</feature>
<dbReference type="SUPFAM" id="SSF51161">
    <property type="entry name" value="Trimeric LpxA-like enzymes"/>
    <property type="match status" value="1"/>
</dbReference>
<dbReference type="Gene3D" id="2.160.10.10">
    <property type="entry name" value="Hexapeptide repeat proteins"/>
    <property type="match status" value="1"/>
</dbReference>
<dbReference type="Proteomes" id="UP000001982">
    <property type="component" value="Chromosome"/>
</dbReference>
<feature type="binding site" evidence="5">
    <location>
        <position position="72"/>
    </location>
    <ligand>
        <name>substrate</name>
    </ligand>
</feature>
<dbReference type="Pfam" id="PF17836">
    <property type="entry name" value="PglD_N"/>
    <property type="match status" value="1"/>
</dbReference>
<evidence type="ECO:0000259" key="6">
    <source>
        <dbReference type="Pfam" id="PF17836"/>
    </source>
</evidence>
<sequence length="213" mass="23032">MDPDINRVLYIIGASGHGKVIADLAELLGYTVYFYDDAYPEKQQIEHWTVLGTFDDLLQLEPDKINVAVAIGNNVIRQEKILLCEKHHYQLPRLIHPSAIISKYAQVGTGTVVLAGAVINAFARIGRGCIINTASVVEHDCIINDFVHISPNSALAGSVFIGECSWIGIGSQINQLVNVDEHVLIGAGSTVVKNIPANVVAFGSPAKVISHNR</sequence>
<evidence type="ECO:0000256" key="3">
    <source>
        <dbReference type="ARBA" id="ARBA00022737"/>
    </source>
</evidence>
<keyword evidence="8" id="KW-1185">Reference proteome</keyword>
<dbReference type="AlphaFoldDB" id="Q12KV0"/>
<dbReference type="STRING" id="318161.Sden_2647"/>
<feature type="binding site" evidence="5">
    <location>
        <begin position="15"/>
        <end position="17"/>
    </location>
    <ligand>
        <name>substrate</name>
    </ligand>
</feature>
<feature type="active site" description="Proton acceptor" evidence="4">
    <location>
        <position position="139"/>
    </location>
</feature>
<gene>
    <name evidence="7" type="ordered locus">Sden_2647</name>
</gene>
<evidence type="ECO:0000313" key="7">
    <source>
        <dbReference type="EMBL" id="ABE55926.1"/>
    </source>
</evidence>
<dbReference type="KEGG" id="sdn:Sden_2647"/>
<accession>Q12KV0</accession>
<dbReference type="InterPro" id="IPR011004">
    <property type="entry name" value="Trimer_LpxA-like_sf"/>
</dbReference>
<dbReference type="NCBIfam" id="TIGR03570">
    <property type="entry name" value="NeuD_NnaD"/>
    <property type="match status" value="1"/>
</dbReference>
<dbReference type="InterPro" id="IPR018357">
    <property type="entry name" value="Hexapep_transf_CS"/>
</dbReference>
<evidence type="ECO:0000313" key="8">
    <source>
        <dbReference type="Proteomes" id="UP000001982"/>
    </source>
</evidence>
<dbReference type="InterPro" id="IPR041561">
    <property type="entry name" value="PglD_N"/>
</dbReference>
<evidence type="ECO:0000256" key="1">
    <source>
        <dbReference type="ARBA" id="ARBA00007274"/>
    </source>
</evidence>
<dbReference type="PANTHER" id="PTHR43300">
    <property type="entry name" value="ACETYLTRANSFERASE"/>
    <property type="match status" value="1"/>
</dbReference>
<feature type="domain" description="PglD N-terminal" evidence="6">
    <location>
        <begin position="9"/>
        <end position="79"/>
    </location>
</feature>
<organism evidence="7 8">
    <name type="scientific">Shewanella denitrificans (strain OS217 / ATCC BAA-1090 / DSM 15013)</name>
    <dbReference type="NCBI Taxonomy" id="318161"/>
    <lineage>
        <taxon>Bacteria</taxon>
        <taxon>Pseudomonadati</taxon>
        <taxon>Pseudomonadota</taxon>
        <taxon>Gammaproteobacteria</taxon>
        <taxon>Alteromonadales</taxon>
        <taxon>Shewanellaceae</taxon>
        <taxon>Shewanella</taxon>
    </lineage>
</organism>
<dbReference type="Gene3D" id="3.40.50.20">
    <property type="match status" value="1"/>
</dbReference>
<dbReference type="InterPro" id="IPR020019">
    <property type="entry name" value="AcTrfase_PglD-like"/>
</dbReference>
<proteinExistence type="inferred from homology"/>
<name>Q12KV0_SHEDO</name>
<evidence type="ECO:0000256" key="5">
    <source>
        <dbReference type="PIRSR" id="PIRSR620019-2"/>
    </source>
</evidence>
<dbReference type="PROSITE" id="PS00101">
    <property type="entry name" value="HEXAPEP_TRANSFERASES"/>
    <property type="match status" value="1"/>
</dbReference>
<dbReference type="eggNOG" id="COG0110">
    <property type="taxonomic scope" value="Bacteria"/>
</dbReference>
<dbReference type="HOGENOM" id="CLU_081811_2_0_6"/>
<feature type="binding site" evidence="5">
    <location>
        <position position="169"/>
    </location>
    <ligand>
        <name>acetyl-CoA</name>
        <dbReference type="ChEBI" id="CHEBI:57288"/>
    </ligand>
</feature>
<protein>
    <submittedName>
        <fullName evidence="7">Putative acetyltransferase</fullName>
    </submittedName>
</protein>